<keyword evidence="7" id="KW-1185">Reference proteome</keyword>
<dbReference type="SMART" id="SM00267">
    <property type="entry name" value="GGDEF"/>
    <property type="match status" value="1"/>
</dbReference>
<dbReference type="Proteomes" id="UP000236745">
    <property type="component" value="Unassembled WGS sequence"/>
</dbReference>
<evidence type="ECO:0000259" key="5">
    <source>
        <dbReference type="PROSITE" id="PS50887"/>
    </source>
</evidence>
<dbReference type="PANTHER" id="PTHR45138:SF9">
    <property type="entry name" value="DIGUANYLATE CYCLASE DGCM-RELATED"/>
    <property type="match status" value="1"/>
</dbReference>
<dbReference type="GO" id="GO:0005886">
    <property type="term" value="C:plasma membrane"/>
    <property type="evidence" value="ECO:0007669"/>
    <property type="project" value="TreeGrafter"/>
</dbReference>
<dbReference type="CDD" id="cd01949">
    <property type="entry name" value="GGDEF"/>
    <property type="match status" value="1"/>
</dbReference>
<evidence type="ECO:0000256" key="4">
    <source>
        <dbReference type="SAM" id="Phobius"/>
    </source>
</evidence>
<dbReference type="InterPro" id="IPR029787">
    <property type="entry name" value="Nucleotide_cyclase"/>
</dbReference>
<dbReference type="PANTHER" id="PTHR45138">
    <property type="entry name" value="REGULATORY COMPONENTS OF SENSORY TRANSDUCTION SYSTEM"/>
    <property type="match status" value="1"/>
</dbReference>
<evidence type="ECO:0000313" key="6">
    <source>
        <dbReference type="EMBL" id="SEF74406.1"/>
    </source>
</evidence>
<feature type="transmembrane region" description="Helical" evidence="4">
    <location>
        <begin position="14"/>
        <end position="35"/>
    </location>
</feature>
<dbReference type="Pfam" id="PF00990">
    <property type="entry name" value="GGDEF"/>
    <property type="match status" value="1"/>
</dbReference>
<proteinExistence type="predicted"/>
<comment type="catalytic activity">
    <reaction evidence="3">
        <text>2 GTP = 3',3'-c-di-GMP + 2 diphosphate</text>
        <dbReference type="Rhea" id="RHEA:24898"/>
        <dbReference type="ChEBI" id="CHEBI:33019"/>
        <dbReference type="ChEBI" id="CHEBI:37565"/>
        <dbReference type="ChEBI" id="CHEBI:58805"/>
        <dbReference type="EC" id="2.7.7.65"/>
    </reaction>
</comment>
<protein>
    <recommendedName>
        <fullName evidence="2">diguanylate cyclase</fullName>
        <ecNumber evidence="2">2.7.7.65</ecNumber>
    </recommendedName>
</protein>
<evidence type="ECO:0000256" key="1">
    <source>
        <dbReference type="ARBA" id="ARBA00001946"/>
    </source>
</evidence>
<evidence type="ECO:0000256" key="2">
    <source>
        <dbReference type="ARBA" id="ARBA00012528"/>
    </source>
</evidence>
<dbReference type="InterPro" id="IPR043128">
    <property type="entry name" value="Rev_trsase/Diguanyl_cyclase"/>
</dbReference>
<dbReference type="InterPro" id="IPR050469">
    <property type="entry name" value="Diguanylate_Cyclase"/>
</dbReference>
<evidence type="ECO:0000256" key="3">
    <source>
        <dbReference type="ARBA" id="ARBA00034247"/>
    </source>
</evidence>
<dbReference type="GO" id="GO:0043709">
    <property type="term" value="P:cell adhesion involved in single-species biofilm formation"/>
    <property type="evidence" value="ECO:0007669"/>
    <property type="project" value="TreeGrafter"/>
</dbReference>
<feature type="transmembrane region" description="Helical" evidence="4">
    <location>
        <begin position="55"/>
        <end position="73"/>
    </location>
</feature>
<keyword evidence="4" id="KW-0472">Membrane</keyword>
<organism evidence="6 7">
    <name type="scientific">Marinobacterium lutimaris</name>
    <dbReference type="NCBI Taxonomy" id="568106"/>
    <lineage>
        <taxon>Bacteria</taxon>
        <taxon>Pseudomonadati</taxon>
        <taxon>Pseudomonadota</taxon>
        <taxon>Gammaproteobacteria</taxon>
        <taxon>Oceanospirillales</taxon>
        <taxon>Oceanospirillaceae</taxon>
        <taxon>Marinobacterium</taxon>
    </lineage>
</organism>
<dbReference type="SUPFAM" id="SSF55073">
    <property type="entry name" value="Nucleotide cyclase"/>
    <property type="match status" value="1"/>
</dbReference>
<reference evidence="6 7" key="1">
    <citation type="submission" date="2016-10" db="EMBL/GenBank/DDBJ databases">
        <authorList>
            <person name="de Groot N.N."/>
        </authorList>
    </citation>
    <scope>NUCLEOTIDE SEQUENCE [LARGE SCALE GENOMIC DNA]</scope>
    <source>
        <strain evidence="6 7">DSM 22012</strain>
    </source>
</reference>
<dbReference type="Gene3D" id="3.30.70.270">
    <property type="match status" value="1"/>
</dbReference>
<dbReference type="FunFam" id="3.30.70.270:FF:000001">
    <property type="entry name" value="Diguanylate cyclase domain protein"/>
    <property type="match status" value="1"/>
</dbReference>
<feature type="domain" description="GGDEF" evidence="5">
    <location>
        <begin position="116"/>
        <end position="245"/>
    </location>
</feature>
<dbReference type="OrthoDB" id="5296913at2"/>
<gene>
    <name evidence="6" type="ORF">SAMN05444390_101385</name>
</gene>
<dbReference type="AlphaFoldDB" id="A0A1H5UH93"/>
<sequence>MSRFKHKYLDLRRLVGELVLAILLVVLVFLLTARFEVSEWLMEWAKRHEEYELDDLLLSVLVVGPVYLLVFAYRRHREIGKLVEQANTDVLTGIFNRRRGMELLAREVRRSHRYHRHLSVILCDIDHFKQINDQFGHPVGDRVLQSFARLASARVRDLDLIARTGGEEFMVIATETSGAGAVELAERLRSAVETTSFGVERAVTASFGVSQLRPGESYAALMQRADERLYWAKRGGRNRVSGPGATAAKP</sequence>
<dbReference type="PROSITE" id="PS50887">
    <property type="entry name" value="GGDEF"/>
    <property type="match status" value="1"/>
</dbReference>
<dbReference type="GO" id="GO:1902201">
    <property type="term" value="P:negative regulation of bacterial-type flagellum-dependent cell motility"/>
    <property type="evidence" value="ECO:0007669"/>
    <property type="project" value="TreeGrafter"/>
</dbReference>
<dbReference type="EC" id="2.7.7.65" evidence="2"/>
<keyword evidence="4" id="KW-1133">Transmembrane helix</keyword>
<keyword evidence="4" id="KW-0812">Transmembrane</keyword>
<dbReference type="NCBIfam" id="TIGR00254">
    <property type="entry name" value="GGDEF"/>
    <property type="match status" value="1"/>
</dbReference>
<evidence type="ECO:0000313" key="7">
    <source>
        <dbReference type="Proteomes" id="UP000236745"/>
    </source>
</evidence>
<dbReference type="EMBL" id="FNVQ01000001">
    <property type="protein sequence ID" value="SEF74406.1"/>
    <property type="molecule type" value="Genomic_DNA"/>
</dbReference>
<accession>A0A1H5UH93</accession>
<name>A0A1H5UH93_9GAMM</name>
<dbReference type="GO" id="GO:0052621">
    <property type="term" value="F:diguanylate cyclase activity"/>
    <property type="evidence" value="ECO:0007669"/>
    <property type="project" value="UniProtKB-EC"/>
</dbReference>
<dbReference type="RefSeq" id="WP_104001386.1">
    <property type="nucleotide sequence ID" value="NZ_FNVQ01000001.1"/>
</dbReference>
<comment type="cofactor">
    <cofactor evidence="1">
        <name>Mg(2+)</name>
        <dbReference type="ChEBI" id="CHEBI:18420"/>
    </cofactor>
</comment>
<dbReference type="InterPro" id="IPR000160">
    <property type="entry name" value="GGDEF_dom"/>
</dbReference>